<keyword evidence="3 7" id="KW-0812">Transmembrane</keyword>
<gene>
    <name evidence="8" type="ORF">D8Y22_01565</name>
</gene>
<dbReference type="InterPro" id="IPR002549">
    <property type="entry name" value="AI-2E-like"/>
</dbReference>
<feature type="transmembrane region" description="Helical" evidence="7">
    <location>
        <begin position="256"/>
        <end position="279"/>
    </location>
</feature>
<feature type="compositionally biased region" description="Basic and acidic residues" evidence="6">
    <location>
        <begin position="340"/>
        <end position="349"/>
    </location>
</feature>
<feature type="transmembrane region" description="Helical" evidence="7">
    <location>
        <begin position="143"/>
        <end position="166"/>
    </location>
</feature>
<accession>A0A4S3TTJ6</accession>
<evidence type="ECO:0000256" key="6">
    <source>
        <dbReference type="SAM" id="MobiDB-lite"/>
    </source>
</evidence>
<keyword evidence="5 7" id="KW-0472">Membrane</keyword>
<evidence type="ECO:0000313" key="8">
    <source>
        <dbReference type="EMBL" id="THE66835.1"/>
    </source>
</evidence>
<name>A0A4S3TTJ6_9EURY</name>
<dbReference type="Pfam" id="PF01594">
    <property type="entry name" value="AI-2E_transport"/>
    <property type="match status" value="1"/>
</dbReference>
<feature type="transmembrane region" description="Helical" evidence="7">
    <location>
        <begin position="198"/>
        <end position="221"/>
    </location>
</feature>
<dbReference type="EMBL" id="RBZW01000003">
    <property type="protein sequence ID" value="THE66835.1"/>
    <property type="molecule type" value="Genomic_DNA"/>
</dbReference>
<evidence type="ECO:0000256" key="7">
    <source>
        <dbReference type="SAM" id="Phobius"/>
    </source>
</evidence>
<dbReference type="OrthoDB" id="137390at2157"/>
<dbReference type="AlphaFoldDB" id="A0A4S3TTJ6"/>
<protein>
    <submittedName>
        <fullName evidence="8">AI-2E family transporter</fullName>
    </submittedName>
</protein>
<feature type="transmembrane region" description="Helical" evidence="7">
    <location>
        <begin position="63"/>
        <end position="85"/>
    </location>
</feature>
<dbReference type="GO" id="GO:0016020">
    <property type="term" value="C:membrane"/>
    <property type="evidence" value="ECO:0007669"/>
    <property type="project" value="UniProtKB-SubCell"/>
</dbReference>
<keyword evidence="9" id="KW-1185">Reference proteome</keyword>
<proteinExistence type="inferred from homology"/>
<evidence type="ECO:0000256" key="1">
    <source>
        <dbReference type="ARBA" id="ARBA00004141"/>
    </source>
</evidence>
<organism evidence="8 9">
    <name type="scientific">Salinadaptatus halalkaliphilus</name>
    <dbReference type="NCBI Taxonomy" id="2419781"/>
    <lineage>
        <taxon>Archaea</taxon>
        <taxon>Methanobacteriati</taxon>
        <taxon>Methanobacteriota</taxon>
        <taxon>Stenosarchaea group</taxon>
        <taxon>Halobacteria</taxon>
        <taxon>Halobacteriales</taxon>
        <taxon>Natrialbaceae</taxon>
        <taxon>Salinadaptatus</taxon>
    </lineage>
</organism>
<evidence type="ECO:0000256" key="4">
    <source>
        <dbReference type="ARBA" id="ARBA00022989"/>
    </source>
</evidence>
<feature type="transmembrane region" description="Helical" evidence="7">
    <location>
        <begin position="227"/>
        <end position="249"/>
    </location>
</feature>
<feature type="region of interest" description="Disordered" evidence="6">
    <location>
        <begin position="340"/>
        <end position="369"/>
    </location>
</feature>
<evidence type="ECO:0000256" key="3">
    <source>
        <dbReference type="ARBA" id="ARBA00022692"/>
    </source>
</evidence>
<dbReference type="PANTHER" id="PTHR21716:SF4">
    <property type="entry name" value="TRANSMEMBRANE PROTEIN 245"/>
    <property type="match status" value="1"/>
</dbReference>
<dbReference type="RefSeq" id="WP_141462815.1">
    <property type="nucleotide sequence ID" value="NZ_RBZW01000003.1"/>
</dbReference>
<feature type="transmembrane region" description="Helical" evidence="7">
    <location>
        <begin position="299"/>
        <end position="329"/>
    </location>
</feature>
<evidence type="ECO:0000256" key="5">
    <source>
        <dbReference type="ARBA" id="ARBA00023136"/>
    </source>
</evidence>
<dbReference type="Proteomes" id="UP000318864">
    <property type="component" value="Unassembled WGS sequence"/>
</dbReference>
<comment type="caution">
    <text evidence="8">The sequence shown here is derived from an EMBL/GenBank/DDBJ whole genome shotgun (WGS) entry which is preliminary data.</text>
</comment>
<dbReference type="PANTHER" id="PTHR21716">
    <property type="entry name" value="TRANSMEMBRANE PROTEIN"/>
    <property type="match status" value="1"/>
</dbReference>
<sequence length="369" mass="40087">MNRGHAFLLSLFAVFGVVVFVIVRPFLEYILLALVFAYVLLPLQNRLVAVFRPYTPGRRIAESVSAITLIVASLVAIVLPVLYVLTALREDLREISRGESSIQMAPIEAQLAEFTDATIDLEQPVILATDWLFTLFFGDVPGLIAMLLHVSLGVALVLFLVFYLLVDGSSLVTWLTEASPLEPAVSATLVAQIDRTTWGAVIGHAFAAVVQALIAGLGFYLVGIPNVVFWTIVMVILAFLPLIGVFIVWAPAAGYLYIVGETSSAIFLAAYGLVVVSFIDYYVRPIVIDKQARLNPAVILVGVFGGVYTLGFVGLFVGPILIGVLVAIIETFRTQYRMEESAAEPERTESGAVVESFDEVADESPQTTR</sequence>
<keyword evidence="4 7" id="KW-1133">Transmembrane helix</keyword>
<evidence type="ECO:0000313" key="9">
    <source>
        <dbReference type="Proteomes" id="UP000318864"/>
    </source>
</evidence>
<evidence type="ECO:0000256" key="2">
    <source>
        <dbReference type="ARBA" id="ARBA00009773"/>
    </source>
</evidence>
<reference evidence="8 9" key="1">
    <citation type="submission" date="2018-10" db="EMBL/GenBank/DDBJ databases">
        <title>Natronolimnobius sp. XQ-INN 246 isolated from Inner Mongolia Autonomous Region of China.</title>
        <authorList>
            <person name="Xue Q."/>
        </authorList>
    </citation>
    <scope>NUCLEOTIDE SEQUENCE [LARGE SCALE GENOMIC DNA]</scope>
    <source>
        <strain evidence="8 9">XQ-INN 246</strain>
    </source>
</reference>
<comment type="similarity">
    <text evidence="2">Belongs to the autoinducer-2 exporter (AI-2E) (TC 2.A.86) family.</text>
</comment>
<comment type="subcellular location">
    <subcellularLocation>
        <location evidence="1">Membrane</location>
        <topology evidence="1">Multi-pass membrane protein</topology>
    </subcellularLocation>
</comment>
<feature type="transmembrane region" description="Helical" evidence="7">
    <location>
        <begin position="7"/>
        <end position="23"/>
    </location>
</feature>
<feature type="transmembrane region" description="Helical" evidence="7">
    <location>
        <begin position="29"/>
        <end position="51"/>
    </location>
</feature>